<dbReference type="InterPro" id="IPR012337">
    <property type="entry name" value="RNaseH-like_sf"/>
</dbReference>
<organism evidence="2 3">
    <name type="scientific">Fragilariopsis cylindrus CCMP1102</name>
    <dbReference type="NCBI Taxonomy" id="635003"/>
    <lineage>
        <taxon>Eukaryota</taxon>
        <taxon>Sar</taxon>
        <taxon>Stramenopiles</taxon>
        <taxon>Ochrophyta</taxon>
        <taxon>Bacillariophyta</taxon>
        <taxon>Bacillariophyceae</taxon>
        <taxon>Bacillariophycidae</taxon>
        <taxon>Bacillariales</taxon>
        <taxon>Bacillariaceae</taxon>
        <taxon>Fragilariopsis</taxon>
    </lineage>
</organism>
<protein>
    <recommendedName>
        <fullName evidence="1">RNase H type-1 domain-containing protein</fullName>
    </recommendedName>
</protein>
<dbReference type="InterPro" id="IPR047365">
    <property type="entry name" value="Tudor_AtPTM-like"/>
</dbReference>
<gene>
    <name evidence="2" type="ORF">FRACYDRAFT_239635</name>
</gene>
<evidence type="ECO:0000313" key="3">
    <source>
        <dbReference type="Proteomes" id="UP000095751"/>
    </source>
</evidence>
<evidence type="ECO:0000313" key="2">
    <source>
        <dbReference type="EMBL" id="OEU17034.1"/>
    </source>
</evidence>
<dbReference type="GO" id="GO:0003676">
    <property type="term" value="F:nucleic acid binding"/>
    <property type="evidence" value="ECO:0007669"/>
    <property type="project" value="InterPro"/>
</dbReference>
<dbReference type="OrthoDB" id="48966at2759"/>
<keyword evidence="3" id="KW-1185">Reference proteome</keyword>
<name>A0A1E7FFW1_9STRA</name>
<dbReference type="InterPro" id="IPR002156">
    <property type="entry name" value="RNaseH_domain"/>
</dbReference>
<dbReference type="GO" id="GO:0004523">
    <property type="term" value="F:RNA-DNA hybrid ribonuclease activity"/>
    <property type="evidence" value="ECO:0007669"/>
    <property type="project" value="InterPro"/>
</dbReference>
<dbReference type="PROSITE" id="PS50879">
    <property type="entry name" value="RNASE_H_1"/>
    <property type="match status" value="1"/>
</dbReference>
<feature type="domain" description="RNase H type-1" evidence="1">
    <location>
        <begin position="1335"/>
        <end position="1503"/>
    </location>
</feature>
<dbReference type="SUPFAM" id="SSF56219">
    <property type="entry name" value="DNase I-like"/>
    <property type="match status" value="1"/>
</dbReference>
<dbReference type="InParanoid" id="A0A1E7FFW1"/>
<sequence length="1585" mass="181558">MEGPIPLETRLKLLKETITKLKRIRKLAQDTSRTTNSDNDDTYNVSQHKNAKVGDDTLYNQQTALYKLKDIRDPDPKKLFIEDLSALVKKARKEDKDIILTGDFNELIGDDPNGMVKVISAGGLTDAHSHQHGVVDISTYTRGVKRLDYVFVTPRLVEHILRSGYEPFHTRIASDHRGYFVDFALAGFLDRQLPSIFSASSRAIRGSHPSNITKYIKHLHEYFIENDMYRRVKEQKYWYEKDKLEKLDRMITRGMLEAEDQCRIHHREPWSKEVNEVMTTAHILRINLSSIRNNIDCSKQIAQKQSLLQKKIKVPEELREATIALRVAQKNCRKLIHDRRVKTTSIEEEQEAAFVAMNPEMDTKRAAQIFQRARDTKQMMSELPSKMNCPGGISAILVPLPMEGIELEYLAITDGPTIETVILQRNIRHFRQAEFTPLATPEVINKIGFGADTKRAEQLLDGTDDPTDITDDEWSRFLLTSMKRNSNELEIEITAEKMMNKYTRWKERTSTSPSGRHLGHYHALFRPLKAEKDKERDRLEGIRIDIIELHAGMLQTAYDNEHVYKRWEYILTCMLAKESGIPRIHRLRVIHLYECDLNLLFSIFFRELDQHCEDNYLINKGVYGCRPNRRAIDPVFVDVTQNEMAMVTRTPLVKFNNDATACFDRILVHLLSLCIRSYGMPKKLTKILGELLRVARYAIKTGIGISKETYQHSDESPAFGSGQGSGASAQGWTKLVSKLFDLHDKYGHGCKYADPWRLYNAIIGMLGFVDDNNITNNGEPWETVTDIIIRTQHDAQLWNDLLRATGGALNLDKCFAQVLAFQFGLNGAPVIAPADPTLTITIQDRLLNKEVTITPISPYKTYRFLGTEQGTSKNQKEQHGKLKKTSATHNRKLACSAMSPKCAWVHYSAVFLSSVGYPLSMCHLSQHQLHDLQKKYIPTLMNKIGIARTHAHALVFGPRSHGGIGCNDLRIEQGLDAVQNLIRQLRTPGYGKQLATIFMRTFQHASGLSQALLQYPLIRAPHLEGHYYVHIRRFLAKHRASLEIECIPKPTYERQRDEYIMDVVCSPTTTTNLMKSKLKHYTDAEIRQIYYCKSYLNVKRISDLCTADGAFILPSIAKGERSIRQSVSKLNEITQEQPGGTSWIIWRRFLSTLCREQYRFGPTTINEETEQQFSNGTLITKYWKGVPYLGRIVSKTDKYYNIEYEDGDAEDLNSAEVSKYMKKNTGEGRMTGEIGTRMRLQIPLGDWTILANKSERMWPFYYADSTDTLYRSYRKDWYTNEEIYYDCHSTNENDTDTYNYTANGNVTLLPDDASPTDVMDTDEGWRISQHQPTDSTSRVNIATDGGAIPLKGSLGFVFADEQGMILLTCYGQPSGNDPLSFRSEICALLAATRLVRLIVQYYDRKTPCDEPVRSKIQVYTDSLSMIKKLKAYNEYPTASLKTVLNSEWDVLSALNKALQWFPKEPKLSWVKSHQDDLEYDENAMPLDAYLNSEADELATIGLKRLQEKPLVPMDPESSIQFHIEGRTITRDFKRTEFSGCTNFASRNYLQERGSTNETTSMTRDAHHAWMMKMTTTYSNVLREEA</sequence>
<reference evidence="2 3" key="1">
    <citation type="submission" date="2016-09" db="EMBL/GenBank/DDBJ databases">
        <title>Extensive genetic diversity and differential bi-allelic expression allows diatom success in the polar Southern Ocean.</title>
        <authorList>
            <consortium name="DOE Joint Genome Institute"/>
            <person name="Mock T."/>
            <person name="Otillar R.P."/>
            <person name="Strauss J."/>
            <person name="Dupont C."/>
            <person name="Frickenhaus S."/>
            <person name="Maumus F."/>
            <person name="Mcmullan M."/>
            <person name="Sanges R."/>
            <person name="Schmutz J."/>
            <person name="Toseland A."/>
            <person name="Valas R."/>
            <person name="Veluchamy A."/>
            <person name="Ward B.J."/>
            <person name="Allen A."/>
            <person name="Barry K."/>
            <person name="Falciatore A."/>
            <person name="Ferrante M."/>
            <person name="Fortunato A.E."/>
            <person name="Gloeckner G."/>
            <person name="Gruber A."/>
            <person name="Hipkin R."/>
            <person name="Janech M."/>
            <person name="Kroth P."/>
            <person name="Leese F."/>
            <person name="Lindquist E."/>
            <person name="Lyon B.R."/>
            <person name="Martin J."/>
            <person name="Mayer C."/>
            <person name="Parker M."/>
            <person name="Quesneville H."/>
            <person name="Raymond J."/>
            <person name="Uhlig C."/>
            <person name="Valentin K.U."/>
            <person name="Worden A.Z."/>
            <person name="Armbrust E.V."/>
            <person name="Bowler C."/>
            <person name="Green B."/>
            <person name="Moulton V."/>
            <person name="Van Oosterhout C."/>
            <person name="Grigoriev I."/>
        </authorList>
    </citation>
    <scope>NUCLEOTIDE SEQUENCE [LARGE SCALE GENOMIC DNA]</scope>
    <source>
        <strain evidence="2 3">CCMP1102</strain>
    </source>
</reference>
<dbReference type="Gene3D" id="3.60.10.10">
    <property type="entry name" value="Endonuclease/exonuclease/phosphatase"/>
    <property type="match status" value="1"/>
</dbReference>
<evidence type="ECO:0000259" key="1">
    <source>
        <dbReference type="PROSITE" id="PS50879"/>
    </source>
</evidence>
<dbReference type="InterPro" id="IPR036691">
    <property type="entry name" value="Endo/exonu/phosph_ase_sf"/>
</dbReference>
<dbReference type="Proteomes" id="UP000095751">
    <property type="component" value="Unassembled WGS sequence"/>
</dbReference>
<proteinExistence type="predicted"/>
<dbReference type="KEGG" id="fcy:FRACYDRAFT_239635"/>
<dbReference type="Pfam" id="PF21743">
    <property type="entry name" value="PTM_DIR17_Tudor"/>
    <property type="match status" value="1"/>
</dbReference>
<dbReference type="InterPro" id="IPR036397">
    <property type="entry name" value="RNaseH_sf"/>
</dbReference>
<dbReference type="Gene3D" id="3.30.420.10">
    <property type="entry name" value="Ribonuclease H-like superfamily/Ribonuclease H"/>
    <property type="match status" value="1"/>
</dbReference>
<dbReference type="EMBL" id="KV784358">
    <property type="protein sequence ID" value="OEU17034.1"/>
    <property type="molecule type" value="Genomic_DNA"/>
</dbReference>
<accession>A0A1E7FFW1</accession>
<dbReference type="SUPFAM" id="SSF53098">
    <property type="entry name" value="Ribonuclease H-like"/>
    <property type="match status" value="1"/>
</dbReference>